<protein>
    <submittedName>
        <fullName evidence="2">Uncharacterized protein</fullName>
    </submittedName>
</protein>
<dbReference type="PANTHER" id="PTHR38790">
    <property type="entry name" value="2EXR DOMAIN-CONTAINING PROTEIN-RELATED"/>
    <property type="match status" value="1"/>
</dbReference>
<dbReference type="PANTHER" id="PTHR38790:SF4">
    <property type="entry name" value="2EXR DOMAIN-CONTAINING PROTEIN"/>
    <property type="match status" value="1"/>
</dbReference>
<keyword evidence="3" id="KW-1185">Reference proteome</keyword>
<gene>
    <name evidence="2" type="ORF">C8A01DRAFT_45205</name>
</gene>
<sequence length="361" mass="41091">MAQANLQSQSLLFQLPQEIRDHIYHQLFASTRFSFGRCVTGGIADFTVKPAPNGLALLRACRRAQLEIGNSWLRHVLFCFEDAKSMLDKLSALPTRTLSMMRRMRISGDTLMLTLPDDPDDTKVFYRLVAVLKLLPGLRLDQLTVLGTIWHQVNYDTLDGLITDGNGWKTLRYISCSSVMLGYPSRHQLPFMRPSWTEKPQSWRQPQPKHWQTVLEGRDGAASGPSVTIYRAKEPGSCGSILDPAKRVGYKQKPRKNPHSRPDVFPADPELMTGDEQHKEIMVVVKRGSGVDYGERKSSPFISSDIRRDFPGRTWAQTRAAYIDHRLGEDEEAERDPIREDVYSHVDEYAFQPPRIIIVDP</sequence>
<name>A0AAN6PNC7_9PEZI</name>
<evidence type="ECO:0000313" key="3">
    <source>
        <dbReference type="Proteomes" id="UP001303115"/>
    </source>
</evidence>
<dbReference type="EMBL" id="MU854353">
    <property type="protein sequence ID" value="KAK4041665.1"/>
    <property type="molecule type" value="Genomic_DNA"/>
</dbReference>
<accession>A0AAN6PNC7</accession>
<proteinExistence type="predicted"/>
<dbReference type="Proteomes" id="UP001303115">
    <property type="component" value="Unassembled WGS sequence"/>
</dbReference>
<evidence type="ECO:0000313" key="2">
    <source>
        <dbReference type="EMBL" id="KAK4041665.1"/>
    </source>
</evidence>
<dbReference type="AlphaFoldDB" id="A0AAN6PNC7"/>
<reference evidence="3" key="1">
    <citation type="journal article" date="2023" name="Mol. Phylogenet. Evol.">
        <title>Genome-scale phylogeny and comparative genomics of the fungal order Sordariales.</title>
        <authorList>
            <person name="Hensen N."/>
            <person name="Bonometti L."/>
            <person name="Westerberg I."/>
            <person name="Brannstrom I.O."/>
            <person name="Guillou S."/>
            <person name="Cros-Aarteil S."/>
            <person name="Calhoun S."/>
            <person name="Haridas S."/>
            <person name="Kuo A."/>
            <person name="Mondo S."/>
            <person name="Pangilinan J."/>
            <person name="Riley R."/>
            <person name="LaButti K."/>
            <person name="Andreopoulos B."/>
            <person name="Lipzen A."/>
            <person name="Chen C."/>
            <person name="Yan M."/>
            <person name="Daum C."/>
            <person name="Ng V."/>
            <person name="Clum A."/>
            <person name="Steindorff A."/>
            <person name="Ohm R.A."/>
            <person name="Martin F."/>
            <person name="Silar P."/>
            <person name="Natvig D.O."/>
            <person name="Lalanne C."/>
            <person name="Gautier V."/>
            <person name="Ament-Velasquez S.L."/>
            <person name="Kruys A."/>
            <person name="Hutchinson M.I."/>
            <person name="Powell A.J."/>
            <person name="Barry K."/>
            <person name="Miller A.N."/>
            <person name="Grigoriev I.V."/>
            <person name="Debuchy R."/>
            <person name="Gladieux P."/>
            <person name="Hiltunen Thoren M."/>
            <person name="Johannesson H."/>
        </authorList>
    </citation>
    <scope>NUCLEOTIDE SEQUENCE [LARGE SCALE GENOMIC DNA]</scope>
    <source>
        <strain evidence="3">CBS 284.82</strain>
    </source>
</reference>
<comment type="caution">
    <text evidence="2">The sequence shown here is derived from an EMBL/GenBank/DDBJ whole genome shotgun (WGS) entry which is preliminary data.</text>
</comment>
<evidence type="ECO:0000256" key="1">
    <source>
        <dbReference type="SAM" id="MobiDB-lite"/>
    </source>
</evidence>
<feature type="compositionally biased region" description="Basic residues" evidence="1">
    <location>
        <begin position="250"/>
        <end position="259"/>
    </location>
</feature>
<organism evidence="2 3">
    <name type="scientific">Parachaetomium inaequale</name>
    <dbReference type="NCBI Taxonomy" id="2588326"/>
    <lineage>
        <taxon>Eukaryota</taxon>
        <taxon>Fungi</taxon>
        <taxon>Dikarya</taxon>
        <taxon>Ascomycota</taxon>
        <taxon>Pezizomycotina</taxon>
        <taxon>Sordariomycetes</taxon>
        <taxon>Sordariomycetidae</taxon>
        <taxon>Sordariales</taxon>
        <taxon>Chaetomiaceae</taxon>
        <taxon>Parachaetomium</taxon>
    </lineage>
</organism>
<feature type="region of interest" description="Disordered" evidence="1">
    <location>
        <begin position="250"/>
        <end position="271"/>
    </location>
</feature>